<proteinExistence type="predicted"/>
<keyword evidence="1" id="KW-1133">Transmembrane helix</keyword>
<dbReference type="AlphaFoldDB" id="A0A1W2TVS8"/>
<name>A0A1W2TVS8_ROSNE</name>
<dbReference type="Proteomes" id="UP000054516">
    <property type="component" value="Unassembled WGS sequence"/>
</dbReference>
<evidence type="ECO:0000313" key="2">
    <source>
        <dbReference type="EMBL" id="GAP92716.2"/>
    </source>
</evidence>
<keyword evidence="1" id="KW-0812">Transmembrane</keyword>
<protein>
    <submittedName>
        <fullName evidence="2">Uncharacterized protein</fullName>
    </submittedName>
</protein>
<dbReference type="OMA" id="YEYWMPA"/>
<dbReference type="STRING" id="77044.A0A1W2TVS8"/>
<feature type="transmembrane region" description="Helical" evidence="1">
    <location>
        <begin position="301"/>
        <end position="319"/>
    </location>
</feature>
<keyword evidence="1" id="KW-0472">Membrane</keyword>
<organism evidence="2">
    <name type="scientific">Rosellinia necatrix</name>
    <name type="common">White root-rot fungus</name>
    <dbReference type="NCBI Taxonomy" id="77044"/>
    <lineage>
        <taxon>Eukaryota</taxon>
        <taxon>Fungi</taxon>
        <taxon>Dikarya</taxon>
        <taxon>Ascomycota</taxon>
        <taxon>Pezizomycotina</taxon>
        <taxon>Sordariomycetes</taxon>
        <taxon>Xylariomycetidae</taxon>
        <taxon>Xylariales</taxon>
        <taxon>Xylariaceae</taxon>
        <taxon>Rosellinia</taxon>
    </lineage>
</organism>
<evidence type="ECO:0000256" key="1">
    <source>
        <dbReference type="SAM" id="Phobius"/>
    </source>
</evidence>
<feature type="transmembrane region" description="Helical" evidence="1">
    <location>
        <begin position="173"/>
        <end position="192"/>
    </location>
</feature>
<gene>
    <name evidence="2" type="ORF">SAMD00023353_8900080</name>
</gene>
<keyword evidence="3" id="KW-1185">Reference proteome</keyword>
<accession>A0A1W2TVS8</accession>
<dbReference type="EMBL" id="DF977534">
    <property type="protein sequence ID" value="GAP92716.2"/>
    <property type="molecule type" value="Genomic_DNA"/>
</dbReference>
<dbReference type="OrthoDB" id="1937642at2759"/>
<sequence>MPVISHLFRRHFDPAASSSALYQQWSNPSDVFSVLLILGGDVVARAIAQLAGSRVTPVAFSFGWVAYSVTALVNVAGENRLMPPTDCQYKVINGRNGFVRDSSSWVIGRIVRDFESWMDDGRPDGPIRRRVREILAERQQASKSLELPLKAGLCVSVYKAKEARPGHPGYDSAYFAGFVTVLVQLGLAAIPFGLYGNWAILIVTVVGIALSFATGAVPQWTEEKWACRRKADKTTILTRGNGSQHAIVIIGDGKGLDLEDLAAASLTSFSSSPTRFMMLLLTILWILLLITAAGIQDNTWFLLAIGGIGILDNIYAAGVSRSPNDFGVPLEFVTVIGKHTVMQTLFEVESRYPRLGRSMLATFFQGRGE</sequence>
<reference evidence="2" key="1">
    <citation type="submission" date="2016-03" db="EMBL/GenBank/DDBJ databases">
        <title>Draft genome sequence of Rosellinia necatrix.</title>
        <authorList>
            <person name="Kanematsu S."/>
        </authorList>
    </citation>
    <scope>NUCLEOTIDE SEQUENCE [LARGE SCALE GENOMIC DNA]</scope>
    <source>
        <strain evidence="2">W97</strain>
    </source>
</reference>
<evidence type="ECO:0000313" key="3">
    <source>
        <dbReference type="Proteomes" id="UP000054516"/>
    </source>
</evidence>
<feature type="transmembrane region" description="Helical" evidence="1">
    <location>
        <begin position="276"/>
        <end position="295"/>
    </location>
</feature>
<feature type="transmembrane region" description="Helical" evidence="1">
    <location>
        <begin position="198"/>
        <end position="220"/>
    </location>
</feature>